<evidence type="ECO:0000313" key="2">
    <source>
        <dbReference type="EMBL" id="GKX57133.1"/>
    </source>
</evidence>
<accession>A0AAV5N4U2</accession>
<gene>
    <name evidence="2" type="ORF">SOASR030_32450</name>
</gene>
<keyword evidence="3" id="KW-1185">Reference proteome</keyword>
<evidence type="ECO:0000256" key="1">
    <source>
        <dbReference type="SAM" id="MobiDB-lite"/>
    </source>
</evidence>
<dbReference type="EMBL" id="BRLH01000011">
    <property type="protein sequence ID" value="GKX57133.1"/>
    <property type="molecule type" value="Genomic_DNA"/>
</dbReference>
<sequence length="53" mass="6134">MAGCGNCEMDRIGNSNAMKYIRIKNRRLDSRKENRRMWHQPLGNSLRSGGLLK</sequence>
<dbReference type="Proteomes" id="UP001058124">
    <property type="component" value="Unassembled WGS sequence"/>
</dbReference>
<organism evidence="2 3">
    <name type="scientific">Leminorella grimontii</name>
    <dbReference type="NCBI Taxonomy" id="82981"/>
    <lineage>
        <taxon>Bacteria</taxon>
        <taxon>Pseudomonadati</taxon>
        <taxon>Pseudomonadota</taxon>
        <taxon>Gammaproteobacteria</taxon>
        <taxon>Enterobacterales</taxon>
        <taxon>Budviciaceae</taxon>
        <taxon>Leminorella</taxon>
    </lineage>
</organism>
<name>A0AAV5N4U2_9GAMM</name>
<dbReference type="AlphaFoldDB" id="A0AAV5N4U2"/>
<feature type="region of interest" description="Disordered" evidence="1">
    <location>
        <begin position="31"/>
        <end position="53"/>
    </location>
</feature>
<reference evidence="2" key="1">
    <citation type="submission" date="2022-06" db="EMBL/GenBank/DDBJ databases">
        <title>Draft genome sequences of Leminorella grimontii str. JCM5902.</title>
        <authorList>
            <person name="Wakabayashi Y."/>
            <person name="Kojima K."/>
        </authorList>
    </citation>
    <scope>NUCLEOTIDE SEQUENCE</scope>
    <source>
        <strain evidence="2">JCM 5902</strain>
    </source>
</reference>
<protein>
    <submittedName>
        <fullName evidence="2">Uncharacterized protein</fullName>
    </submittedName>
</protein>
<evidence type="ECO:0000313" key="3">
    <source>
        <dbReference type="Proteomes" id="UP001058124"/>
    </source>
</evidence>
<proteinExistence type="predicted"/>
<comment type="caution">
    <text evidence="2">The sequence shown here is derived from an EMBL/GenBank/DDBJ whole genome shotgun (WGS) entry which is preliminary data.</text>
</comment>